<dbReference type="AlphaFoldDB" id="A0A699IRF7"/>
<accession>A0A699IRF7</accession>
<dbReference type="EMBL" id="BKCJ010317618">
    <property type="protein sequence ID" value="GEZ74299.1"/>
    <property type="molecule type" value="Genomic_DNA"/>
</dbReference>
<comment type="caution">
    <text evidence="1">The sequence shown here is derived from an EMBL/GenBank/DDBJ whole genome shotgun (WGS) entry which is preliminary data.</text>
</comment>
<gene>
    <name evidence="1" type="ORF">Tci_546272</name>
</gene>
<evidence type="ECO:0000313" key="1">
    <source>
        <dbReference type="EMBL" id="GEZ74299.1"/>
    </source>
</evidence>
<organism evidence="1">
    <name type="scientific">Tanacetum cinerariifolium</name>
    <name type="common">Dalmatian daisy</name>
    <name type="synonym">Chrysanthemum cinerariifolium</name>
    <dbReference type="NCBI Taxonomy" id="118510"/>
    <lineage>
        <taxon>Eukaryota</taxon>
        <taxon>Viridiplantae</taxon>
        <taxon>Streptophyta</taxon>
        <taxon>Embryophyta</taxon>
        <taxon>Tracheophyta</taxon>
        <taxon>Spermatophyta</taxon>
        <taxon>Magnoliopsida</taxon>
        <taxon>eudicotyledons</taxon>
        <taxon>Gunneridae</taxon>
        <taxon>Pentapetalae</taxon>
        <taxon>asterids</taxon>
        <taxon>campanulids</taxon>
        <taxon>Asterales</taxon>
        <taxon>Asteraceae</taxon>
        <taxon>Asteroideae</taxon>
        <taxon>Anthemideae</taxon>
        <taxon>Anthemidinae</taxon>
        <taxon>Tanacetum</taxon>
    </lineage>
</organism>
<protein>
    <submittedName>
        <fullName evidence="1">Uncharacterized protein</fullName>
    </submittedName>
</protein>
<reference evidence="1" key="1">
    <citation type="journal article" date="2019" name="Sci. Rep.">
        <title>Draft genome of Tanacetum cinerariifolium, the natural source of mosquito coil.</title>
        <authorList>
            <person name="Yamashiro T."/>
            <person name="Shiraishi A."/>
            <person name="Satake H."/>
            <person name="Nakayama K."/>
        </authorList>
    </citation>
    <scope>NUCLEOTIDE SEQUENCE</scope>
</reference>
<proteinExistence type="predicted"/>
<sequence length="121" mass="13844">MADLNSPMPFARRAVDELTEFSGETEPSRYMNFFKLQQIFKGHRFLQRMRDEAQSSKSCLAQLNAMISELEAMNDAGEIFDSLMCLRDDKRVESEKLSLLDEMIAMVEEDIAIKETHVSSG</sequence>
<name>A0A699IRF7_TANCI</name>